<dbReference type="InterPro" id="IPR009467">
    <property type="entry name" value="Glycolipid-bd_prot_put"/>
</dbReference>
<evidence type="ECO:0000313" key="2">
    <source>
        <dbReference type="Proteomes" id="UP000254537"/>
    </source>
</evidence>
<dbReference type="Proteomes" id="UP000254537">
    <property type="component" value="Chromosome"/>
</dbReference>
<reference evidence="1 2" key="1">
    <citation type="submission" date="2018-07" db="EMBL/GenBank/DDBJ databases">
        <title>Crenobacter cavernae sp. nov., isolated from a karst cave.</title>
        <authorList>
            <person name="Zhu H."/>
        </authorList>
    </citation>
    <scope>NUCLEOTIDE SEQUENCE [LARGE SCALE GENOMIC DNA]</scope>
    <source>
        <strain evidence="1 2">K1W11S-77</strain>
    </source>
</reference>
<dbReference type="RefSeq" id="WP_115433835.1">
    <property type="nucleotide sequence ID" value="NZ_CP031337.1"/>
</dbReference>
<accession>A0A345Y7K3</accession>
<evidence type="ECO:0000313" key="1">
    <source>
        <dbReference type="EMBL" id="AXK39905.1"/>
    </source>
</evidence>
<dbReference type="Pfam" id="PF06475">
    <property type="entry name" value="Glycolipid_bind"/>
    <property type="match status" value="1"/>
</dbReference>
<dbReference type="SUPFAM" id="SSF159275">
    <property type="entry name" value="PA1994-like"/>
    <property type="match status" value="1"/>
</dbReference>
<sequence>MPAVHYRWQQDGAAGREEIHASFSADAPRWQGKSHMEQAGAVLAYKIETDAAGVFSHAVLTLAEPARRTMTIERHADGEWLIDGESRPEFSAGTDIDVMDSDFTAVITVDAHGFVLDYPGVLRLD</sequence>
<dbReference type="KEGG" id="ccah:DWG20_10880"/>
<name>A0A345Y7K3_9NEIS</name>
<protein>
    <submittedName>
        <fullName evidence="1">Uncharacterized protein</fullName>
    </submittedName>
</protein>
<dbReference type="EMBL" id="CP031337">
    <property type="protein sequence ID" value="AXK39905.1"/>
    <property type="molecule type" value="Genomic_DNA"/>
</dbReference>
<gene>
    <name evidence="1" type="ORF">DWG20_10880</name>
</gene>
<dbReference type="AlphaFoldDB" id="A0A345Y7K3"/>
<organism evidence="1 2">
    <name type="scientific">Crenobacter cavernae</name>
    <dbReference type="NCBI Taxonomy" id="2290923"/>
    <lineage>
        <taxon>Bacteria</taxon>
        <taxon>Pseudomonadati</taxon>
        <taxon>Pseudomonadota</taxon>
        <taxon>Betaproteobacteria</taxon>
        <taxon>Neisseriales</taxon>
        <taxon>Neisseriaceae</taxon>
        <taxon>Crenobacter</taxon>
    </lineage>
</organism>
<dbReference type="OrthoDB" id="9814791at2"/>
<proteinExistence type="predicted"/>